<evidence type="ECO:0000313" key="3">
    <source>
        <dbReference type="EMBL" id="CAG9169991.1"/>
    </source>
</evidence>
<dbReference type="InterPro" id="IPR053721">
    <property type="entry name" value="Fimbrial_Adhesin_Reg"/>
</dbReference>
<proteinExistence type="predicted"/>
<dbReference type="Gene3D" id="1.10.10.2690">
    <property type="match status" value="1"/>
</dbReference>
<dbReference type="Proteomes" id="UP000701702">
    <property type="component" value="Unassembled WGS sequence"/>
</dbReference>
<comment type="caution">
    <text evidence="3">The sequence shown here is derived from an EMBL/GenBank/DDBJ whole genome shotgun (WGS) entry which is preliminary data.</text>
</comment>
<name>A0ABM8WRA3_9BURK</name>
<keyword evidence="1" id="KW-0805">Transcription regulation</keyword>
<evidence type="ECO:0000256" key="1">
    <source>
        <dbReference type="ARBA" id="ARBA00023015"/>
    </source>
</evidence>
<evidence type="ECO:0000313" key="4">
    <source>
        <dbReference type="Proteomes" id="UP000701702"/>
    </source>
</evidence>
<organism evidence="3 4">
    <name type="scientific">Cupriavidus pinatubonensis</name>
    <dbReference type="NCBI Taxonomy" id="248026"/>
    <lineage>
        <taxon>Bacteria</taxon>
        <taxon>Pseudomonadati</taxon>
        <taxon>Pseudomonadota</taxon>
        <taxon>Betaproteobacteria</taxon>
        <taxon>Burkholderiales</taxon>
        <taxon>Burkholderiaceae</taxon>
        <taxon>Cupriavidus</taxon>
    </lineage>
</organism>
<evidence type="ECO:0008006" key="5">
    <source>
        <dbReference type="Google" id="ProtNLM"/>
    </source>
</evidence>
<reference evidence="3 4" key="1">
    <citation type="submission" date="2021-08" db="EMBL/GenBank/DDBJ databases">
        <authorList>
            <person name="Peeters C."/>
        </authorList>
    </citation>
    <scope>NUCLEOTIDE SEQUENCE [LARGE SCALE GENOMIC DNA]</scope>
    <source>
        <strain evidence="3 4">LMG 23994</strain>
    </source>
</reference>
<sequence length="89" mass="9681">MLRYGPMTPEQFEVVADLIRSREPAKSAARMILLEGAREVDAAAATGIARSSAHNTATRFRAAHSKILAAYGDKKNNGVGEERKVRKKA</sequence>
<keyword evidence="4" id="KW-1185">Reference proteome</keyword>
<accession>A0ABM8WRA3</accession>
<dbReference type="EMBL" id="CAJZAF010000007">
    <property type="protein sequence ID" value="CAG9169991.1"/>
    <property type="molecule type" value="Genomic_DNA"/>
</dbReference>
<gene>
    <name evidence="3" type="ORF">LMG23994_01765</name>
</gene>
<evidence type="ECO:0000256" key="2">
    <source>
        <dbReference type="ARBA" id="ARBA00023163"/>
    </source>
</evidence>
<keyword evidence="2" id="KW-0804">Transcription</keyword>
<protein>
    <recommendedName>
        <fullName evidence="5">TrfB transcriptional repressor protein domain-containing protein</fullName>
    </recommendedName>
</protein>